<dbReference type="Pfam" id="PF02698">
    <property type="entry name" value="DUF218"/>
    <property type="match status" value="1"/>
</dbReference>
<dbReference type="InterPro" id="IPR014729">
    <property type="entry name" value="Rossmann-like_a/b/a_fold"/>
</dbReference>
<dbReference type="Gene3D" id="3.40.50.620">
    <property type="entry name" value="HUPs"/>
    <property type="match status" value="1"/>
</dbReference>
<evidence type="ECO:0000313" key="3">
    <source>
        <dbReference type="Proteomes" id="UP000198748"/>
    </source>
</evidence>
<protein>
    <submittedName>
        <fullName evidence="2">DUF218 domain-containing protein</fullName>
    </submittedName>
</protein>
<accession>A0A1G7NXJ0</accession>
<proteinExistence type="predicted"/>
<reference evidence="3" key="1">
    <citation type="submission" date="2016-10" db="EMBL/GenBank/DDBJ databases">
        <authorList>
            <person name="Varghese N."/>
            <person name="Submissions S."/>
        </authorList>
    </citation>
    <scope>NUCLEOTIDE SEQUENCE [LARGE SCALE GENOMIC DNA]</scope>
    <source>
        <strain evidence="3">DSM 25329</strain>
    </source>
</reference>
<dbReference type="CDD" id="cd06259">
    <property type="entry name" value="YdcF-like"/>
    <property type="match status" value="1"/>
</dbReference>
<dbReference type="AlphaFoldDB" id="A0A1G7NXJ0"/>
<name>A0A1G7NXJ0_9BACT</name>
<gene>
    <name evidence="2" type="ORF">SAMN04487996_112196</name>
</gene>
<sequence length="376" mass="42491">MLTLFETLPEVKSLLEKDSELTAVAGLKYKNLETSVKECKGDFLCYTGKMKFSPEEINAIGARLEALYTGNNALGKLVKQHLIPSGTYILIKEASEKALLRKAWEQDANGINHTIEVYAEGKKPNYPAIDSIGFKTTAKSYPVLAYDVTEVVRQEKKNANLFFGPSMHYALQFLEVNERSEAADYEPMISTVNKAAFDRVKKIDWNKFKYTLILVPGAGPDSPERALSEGGILRCRVAALRYFEGLAPYILVSGGRVHPFKTKYSEAYEMKKFLMETLKVPENAIIMDPHARHTTTNMRNGVRLLYRYGMPMEKPCLVSTMRSQSYSISSEAFVNRCMREINHVPYKLGKRLSETDVEFYPVLDALHIDADEPLDP</sequence>
<organism evidence="2 3">
    <name type="scientific">Dyadobacter soli</name>
    <dbReference type="NCBI Taxonomy" id="659014"/>
    <lineage>
        <taxon>Bacteria</taxon>
        <taxon>Pseudomonadati</taxon>
        <taxon>Bacteroidota</taxon>
        <taxon>Cytophagia</taxon>
        <taxon>Cytophagales</taxon>
        <taxon>Spirosomataceae</taxon>
        <taxon>Dyadobacter</taxon>
    </lineage>
</organism>
<keyword evidence="3" id="KW-1185">Reference proteome</keyword>
<evidence type="ECO:0000313" key="2">
    <source>
        <dbReference type="EMBL" id="SDF78756.1"/>
    </source>
</evidence>
<dbReference type="Proteomes" id="UP000198748">
    <property type="component" value="Unassembled WGS sequence"/>
</dbReference>
<evidence type="ECO:0000259" key="1">
    <source>
        <dbReference type="Pfam" id="PF02698"/>
    </source>
</evidence>
<dbReference type="InterPro" id="IPR003848">
    <property type="entry name" value="DUF218"/>
</dbReference>
<dbReference type="STRING" id="659014.SAMN04487996_112196"/>
<feature type="domain" description="DUF218" evidence="1">
    <location>
        <begin position="213"/>
        <end position="322"/>
    </location>
</feature>
<dbReference type="EMBL" id="FNAN01000012">
    <property type="protein sequence ID" value="SDF78756.1"/>
    <property type="molecule type" value="Genomic_DNA"/>
</dbReference>